<protein>
    <submittedName>
        <fullName evidence="1">Uncharacterized protein</fullName>
    </submittedName>
</protein>
<dbReference type="EMBL" id="JAGETT010000043">
    <property type="protein sequence ID" value="MBO1919947.1"/>
    <property type="molecule type" value="Genomic_DNA"/>
</dbReference>
<comment type="caution">
    <text evidence="1">The sequence shown here is derived from an EMBL/GenBank/DDBJ whole genome shotgun (WGS) entry which is preliminary data.</text>
</comment>
<accession>A0A939NDD5</accession>
<evidence type="ECO:0000313" key="1">
    <source>
        <dbReference type="EMBL" id="MBO1919947.1"/>
    </source>
</evidence>
<reference evidence="1" key="1">
    <citation type="submission" date="2021-03" db="EMBL/GenBank/DDBJ databases">
        <title>Molecular epidemiology and mechanisms of colistin and carbapenem resistance in Enterobacteriaceae from clinical isolates, the environment and porcine samples in Pretoria, South Africa.</title>
        <authorList>
            <person name="Bogoshi D."/>
            <person name="Mbelle N.M."/>
            <person name="Naidoo V."/>
            <person name="Osei Sekyere J."/>
        </authorList>
    </citation>
    <scope>NUCLEOTIDE SEQUENCE</scope>
    <source>
        <strain evidence="1">ESB009</strain>
    </source>
</reference>
<dbReference type="AlphaFoldDB" id="A0A939NDD5"/>
<sequence>MLYNDDRGDGMNQTLGDLRKEALTNYNNASKGIISQREYLKSIGNK</sequence>
<name>A0A939NDD5_STAXY</name>
<organism evidence="1">
    <name type="scientific">Staphylococcus xylosus</name>
    <dbReference type="NCBI Taxonomy" id="1288"/>
    <lineage>
        <taxon>Bacteria</taxon>
        <taxon>Bacillati</taxon>
        <taxon>Bacillota</taxon>
        <taxon>Bacilli</taxon>
        <taxon>Bacillales</taxon>
        <taxon>Staphylococcaceae</taxon>
        <taxon>Staphylococcus</taxon>
    </lineage>
</organism>
<proteinExistence type="predicted"/>
<gene>
    <name evidence="1" type="ORF">J4710_07410</name>
</gene>